<feature type="domain" description="F-box" evidence="2">
    <location>
        <begin position="10"/>
        <end position="56"/>
    </location>
</feature>
<evidence type="ECO:0000259" key="2">
    <source>
        <dbReference type="PROSITE" id="PS50181"/>
    </source>
</evidence>
<evidence type="ECO:0000256" key="1">
    <source>
        <dbReference type="SAM" id="MobiDB-lite"/>
    </source>
</evidence>
<name>A0AAV8WAU4_9CUCU</name>
<organism evidence="3 4">
    <name type="scientific">Exocentrus adspersus</name>
    <dbReference type="NCBI Taxonomy" id="1586481"/>
    <lineage>
        <taxon>Eukaryota</taxon>
        <taxon>Metazoa</taxon>
        <taxon>Ecdysozoa</taxon>
        <taxon>Arthropoda</taxon>
        <taxon>Hexapoda</taxon>
        <taxon>Insecta</taxon>
        <taxon>Pterygota</taxon>
        <taxon>Neoptera</taxon>
        <taxon>Endopterygota</taxon>
        <taxon>Coleoptera</taxon>
        <taxon>Polyphaga</taxon>
        <taxon>Cucujiformia</taxon>
        <taxon>Chrysomeloidea</taxon>
        <taxon>Cerambycidae</taxon>
        <taxon>Lamiinae</taxon>
        <taxon>Acanthocinini</taxon>
        <taxon>Exocentrus</taxon>
    </lineage>
</organism>
<dbReference type="EMBL" id="JANEYG010000005">
    <property type="protein sequence ID" value="KAJ8923340.1"/>
    <property type="molecule type" value="Genomic_DNA"/>
</dbReference>
<accession>A0AAV8WAU4</accession>
<gene>
    <name evidence="3" type="ORF">NQ315_001898</name>
</gene>
<dbReference type="PROSITE" id="PS50181">
    <property type="entry name" value="FBOX"/>
    <property type="match status" value="1"/>
</dbReference>
<keyword evidence="4" id="KW-1185">Reference proteome</keyword>
<evidence type="ECO:0000313" key="4">
    <source>
        <dbReference type="Proteomes" id="UP001159042"/>
    </source>
</evidence>
<dbReference type="InterPro" id="IPR001810">
    <property type="entry name" value="F-box_dom"/>
</dbReference>
<protein>
    <recommendedName>
        <fullName evidence="2">F-box domain-containing protein</fullName>
    </recommendedName>
</protein>
<dbReference type="AlphaFoldDB" id="A0AAV8WAU4"/>
<reference evidence="3 4" key="1">
    <citation type="journal article" date="2023" name="Insect Mol. Biol.">
        <title>Genome sequencing provides insights into the evolution of gene families encoding plant cell wall-degrading enzymes in longhorned beetles.</title>
        <authorList>
            <person name="Shin N.R."/>
            <person name="Okamura Y."/>
            <person name="Kirsch R."/>
            <person name="Pauchet Y."/>
        </authorList>
    </citation>
    <scope>NUCLEOTIDE SEQUENCE [LARGE SCALE GENOMIC DNA]</scope>
    <source>
        <strain evidence="3">EAD_L_NR</strain>
    </source>
</reference>
<dbReference type="InterPro" id="IPR036047">
    <property type="entry name" value="F-box-like_dom_sf"/>
</dbReference>
<dbReference type="Pfam" id="PF12937">
    <property type="entry name" value="F-box-like"/>
    <property type="match status" value="1"/>
</dbReference>
<comment type="caution">
    <text evidence="3">The sequence shown here is derived from an EMBL/GenBank/DDBJ whole genome shotgun (WGS) entry which is preliminary data.</text>
</comment>
<feature type="compositionally biased region" description="Basic residues" evidence="1">
    <location>
        <begin position="120"/>
        <end position="132"/>
    </location>
</feature>
<sequence>MFHILPIAEVFILPFLPVEMWSTILRLLDLKSLLAAARTDKTWMAVCQGDPVLRKKLSQAIREEELYVKKFMLDPGLSAKILRQVPSTKNYASNLKKIVISQPKPTMEFFSDWKTSRAAMKRKAPTKSRRRDNNKFCPYRL</sequence>
<dbReference type="SUPFAM" id="SSF81383">
    <property type="entry name" value="F-box domain"/>
    <property type="match status" value="1"/>
</dbReference>
<dbReference type="Proteomes" id="UP001159042">
    <property type="component" value="Unassembled WGS sequence"/>
</dbReference>
<dbReference type="Gene3D" id="1.20.1280.50">
    <property type="match status" value="1"/>
</dbReference>
<evidence type="ECO:0000313" key="3">
    <source>
        <dbReference type="EMBL" id="KAJ8923340.1"/>
    </source>
</evidence>
<proteinExistence type="predicted"/>
<feature type="region of interest" description="Disordered" evidence="1">
    <location>
        <begin position="120"/>
        <end position="141"/>
    </location>
</feature>